<dbReference type="AlphaFoldDB" id="A0A8K1GEN7"/>
<evidence type="ECO:0000256" key="1">
    <source>
        <dbReference type="SAM" id="MobiDB-lite"/>
    </source>
</evidence>
<name>A0A8K1GEN7_9PASS</name>
<reference evidence="2" key="1">
    <citation type="submission" date="2019-04" db="EMBL/GenBank/DDBJ databases">
        <title>Genome assembly of Zosterops borbonicus 15179.</title>
        <authorList>
            <person name="Leroy T."/>
            <person name="Anselmetti Y."/>
            <person name="Tilak M.-K."/>
            <person name="Nabholz B."/>
        </authorList>
    </citation>
    <scope>NUCLEOTIDE SEQUENCE</scope>
    <source>
        <strain evidence="2">HGM_15179</strain>
        <tissue evidence="2">Muscle</tissue>
    </source>
</reference>
<feature type="compositionally biased region" description="Polar residues" evidence="1">
    <location>
        <begin position="24"/>
        <end position="33"/>
    </location>
</feature>
<evidence type="ECO:0000313" key="2">
    <source>
        <dbReference type="EMBL" id="TRZ16703.1"/>
    </source>
</evidence>
<sequence length="86" mass="9056">MAQAELIGDGGSTSGITYSRRENVTVQDSNSAGPRSVKKEEEDRDTPAVHGEAAVPLQLMEVHDGADILQEACARSGGCSKEILTL</sequence>
<gene>
    <name evidence="2" type="ORF">HGM15179_010408</name>
</gene>
<proteinExistence type="predicted"/>
<feature type="compositionally biased region" description="Basic and acidic residues" evidence="1">
    <location>
        <begin position="37"/>
        <end position="47"/>
    </location>
</feature>
<accession>A0A8K1GEN7</accession>
<protein>
    <submittedName>
        <fullName evidence="2">Uncharacterized protein</fullName>
    </submittedName>
</protein>
<feature type="region of interest" description="Disordered" evidence="1">
    <location>
        <begin position="1"/>
        <end position="50"/>
    </location>
</feature>
<organism evidence="2 3">
    <name type="scientific">Zosterops borbonicus</name>
    <dbReference type="NCBI Taxonomy" id="364589"/>
    <lineage>
        <taxon>Eukaryota</taxon>
        <taxon>Metazoa</taxon>
        <taxon>Chordata</taxon>
        <taxon>Craniata</taxon>
        <taxon>Vertebrata</taxon>
        <taxon>Euteleostomi</taxon>
        <taxon>Archelosauria</taxon>
        <taxon>Archosauria</taxon>
        <taxon>Dinosauria</taxon>
        <taxon>Saurischia</taxon>
        <taxon>Theropoda</taxon>
        <taxon>Coelurosauria</taxon>
        <taxon>Aves</taxon>
        <taxon>Neognathae</taxon>
        <taxon>Neoaves</taxon>
        <taxon>Telluraves</taxon>
        <taxon>Australaves</taxon>
        <taxon>Passeriformes</taxon>
        <taxon>Sylvioidea</taxon>
        <taxon>Zosteropidae</taxon>
        <taxon>Zosterops</taxon>
    </lineage>
</organism>
<comment type="caution">
    <text evidence="2">The sequence shown here is derived from an EMBL/GenBank/DDBJ whole genome shotgun (WGS) entry which is preliminary data.</text>
</comment>
<dbReference type="EMBL" id="SWJQ01000300">
    <property type="protein sequence ID" value="TRZ16703.1"/>
    <property type="molecule type" value="Genomic_DNA"/>
</dbReference>
<evidence type="ECO:0000313" key="3">
    <source>
        <dbReference type="Proteomes" id="UP000796761"/>
    </source>
</evidence>
<keyword evidence="3" id="KW-1185">Reference proteome</keyword>
<dbReference type="Proteomes" id="UP000796761">
    <property type="component" value="Unassembled WGS sequence"/>
</dbReference>